<dbReference type="AlphaFoldDB" id="A0AAW5K063"/>
<reference evidence="1" key="1">
    <citation type="submission" date="2022-06" db="EMBL/GenBank/DDBJ databases">
        <title>Isolation of gut microbiota from human fecal samples.</title>
        <authorList>
            <person name="Pamer E.G."/>
            <person name="Barat B."/>
            <person name="Waligurski E."/>
            <person name="Medina S."/>
            <person name="Paddock L."/>
            <person name="Mostad J."/>
        </authorList>
    </citation>
    <scope>NUCLEOTIDE SEQUENCE</scope>
    <source>
        <strain evidence="1">SL.1.01</strain>
    </source>
</reference>
<gene>
    <name evidence="1" type="ORF">NE692_03665</name>
</gene>
<dbReference type="EMBL" id="JANFYM010000002">
    <property type="protein sequence ID" value="MCQ4792561.1"/>
    <property type="molecule type" value="Genomic_DNA"/>
</dbReference>
<name>A0AAW5K063_BIFAD</name>
<dbReference type="Gene3D" id="3.40.50.300">
    <property type="entry name" value="P-loop containing nucleotide triphosphate hydrolases"/>
    <property type="match status" value="1"/>
</dbReference>
<protein>
    <submittedName>
        <fullName evidence="1">Terminase</fullName>
    </submittedName>
</protein>
<comment type="caution">
    <text evidence="1">The sequence shown here is derived from an EMBL/GenBank/DDBJ whole genome shotgun (WGS) entry which is preliminary data.</text>
</comment>
<evidence type="ECO:0000313" key="2">
    <source>
        <dbReference type="Proteomes" id="UP001206013"/>
    </source>
</evidence>
<organism evidence="1 2">
    <name type="scientific">Bifidobacterium adolescentis</name>
    <dbReference type="NCBI Taxonomy" id="1680"/>
    <lineage>
        <taxon>Bacteria</taxon>
        <taxon>Bacillati</taxon>
        <taxon>Actinomycetota</taxon>
        <taxon>Actinomycetes</taxon>
        <taxon>Bifidobacteriales</taxon>
        <taxon>Bifidobacteriaceae</taxon>
        <taxon>Bifidobacterium</taxon>
    </lineage>
</organism>
<dbReference type="RefSeq" id="WP_256134253.1">
    <property type="nucleotide sequence ID" value="NZ_JANFYM010000002.1"/>
</dbReference>
<proteinExistence type="predicted"/>
<sequence>MASEDLSVFGAIDDERHGVTLPRIFTPPLRPLTKETSNGFAVIAFAEIMLRVHLYPWQQWLLVHALELLDDGSYRFRKVIVLVARQNGKTTLMGVLAAWWLFVDSNKHPDRVPPVKFLVVGAAQTLDNAKGPYNQVKEWCNPAPATDEETDLVIPDLAAMTQKFVNTNGEEAIITRSKARYIVRADKNIRAKSAARVVFDELREQHNDDGWNAVSQTTKAVWSSQLWGISNAGDYRSVALRKQVDKGRKLVDEWARLSADGGNPADVFLSGEQDGSFGYFEWSAPDKCPVDAADAIRQANPSLGYGPMTVASVRSDIDGMTEAAFRTEVLCQWVTADIVPYINPKLWAHGTDDASCIPAENRVVLAVDTSADRQTTYVAAAGLRADGLPHVELIARRDGMLWVPHFLDLLRESWPSICEIAVQSKGCPAVDFIDPLTEKGWNVHLIEGFRLGACCGRFLDRVREGKLRHLPQPAIEQQVSVAVTRRLGEVEVWDRAKSALQISGLIAESEALYALETMQAVDAEPVKASAYSGHGLMIL</sequence>
<dbReference type="Proteomes" id="UP001206013">
    <property type="component" value="Unassembled WGS sequence"/>
</dbReference>
<evidence type="ECO:0000313" key="1">
    <source>
        <dbReference type="EMBL" id="MCQ4792561.1"/>
    </source>
</evidence>
<dbReference type="InterPro" id="IPR027417">
    <property type="entry name" value="P-loop_NTPase"/>
</dbReference>
<accession>A0AAW5K063</accession>